<dbReference type="GO" id="GO:0008168">
    <property type="term" value="F:methyltransferase activity"/>
    <property type="evidence" value="ECO:0007669"/>
    <property type="project" value="UniProtKB-KW"/>
</dbReference>
<name>A0ABY4I906_CHIFI</name>
<dbReference type="RefSeq" id="WP_247813303.1">
    <property type="nucleotide sequence ID" value="NZ_CP095855.1"/>
</dbReference>
<protein>
    <submittedName>
        <fullName evidence="1">Class I SAM-dependent methyltransferase</fullName>
    </submittedName>
</protein>
<dbReference type="Proteomes" id="UP000830198">
    <property type="component" value="Chromosome"/>
</dbReference>
<reference evidence="1 2" key="1">
    <citation type="submission" date="2022-04" db="EMBL/GenBank/DDBJ databases">
        <title>The arsenic-methylating capacity of Chitinophaga filiformis YT5 during chitin decomposition.</title>
        <authorList>
            <person name="Chen G."/>
            <person name="Liang Y."/>
        </authorList>
    </citation>
    <scope>NUCLEOTIDE SEQUENCE [LARGE SCALE GENOMIC DNA]</scope>
    <source>
        <strain evidence="1 2">YT5</strain>
    </source>
</reference>
<proteinExistence type="predicted"/>
<dbReference type="SUPFAM" id="SSF53335">
    <property type="entry name" value="S-adenosyl-L-methionine-dependent methyltransferases"/>
    <property type="match status" value="1"/>
</dbReference>
<evidence type="ECO:0000313" key="1">
    <source>
        <dbReference type="EMBL" id="UPK71176.1"/>
    </source>
</evidence>
<accession>A0ABY4I906</accession>
<dbReference type="GO" id="GO:0032259">
    <property type="term" value="P:methylation"/>
    <property type="evidence" value="ECO:0007669"/>
    <property type="project" value="UniProtKB-KW"/>
</dbReference>
<gene>
    <name evidence="1" type="ORF">MYF79_07765</name>
</gene>
<evidence type="ECO:0000313" key="2">
    <source>
        <dbReference type="Proteomes" id="UP000830198"/>
    </source>
</evidence>
<sequence>MDIINNYAPRCLAGLLSYAYKYTLITMELLTENALIWSPVVANNRMNRKRIASGVNSYEKELHFHPGMYLNKRLEEQGHVKWLDLCCGEGNALLQYAGEIAVKNLQTQVTLKGIDLVDQFQSIPPAINCLQFKTGSLVDWEETDQYDLITCVHGLHYVGDKLKALMKALQAISDNGILMANLDLNNIKIEGDQKETYLKKLFKENGIRYNARRKLVTCEGPRDIHINLTYIGADDKAGPNYTGQAVVDSYYSIRV</sequence>
<dbReference type="EMBL" id="CP095855">
    <property type="protein sequence ID" value="UPK71176.1"/>
    <property type="molecule type" value="Genomic_DNA"/>
</dbReference>
<dbReference type="InterPro" id="IPR029063">
    <property type="entry name" value="SAM-dependent_MTases_sf"/>
</dbReference>
<keyword evidence="1" id="KW-0489">Methyltransferase</keyword>
<keyword evidence="2" id="KW-1185">Reference proteome</keyword>
<keyword evidence="1" id="KW-0808">Transferase</keyword>
<dbReference type="Gene3D" id="3.40.50.150">
    <property type="entry name" value="Vaccinia Virus protein VP39"/>
    <property type="match status" value="1"/>
</dbReference>
<dbReference type="Pfam" id="PF13489">
    <property type="entry name" value="Methyltransf_23"/>
    <property type="match status" value="1"/>
</dbReference>
<organism evidence="1 2">
    <name type="scientific">Chitinophaga filiformis</name>
    <name type="common">Myxococcus filiformis</name>
    <name type="synonym">Flexibacter filiformis</name>
    <dbReference type="NCBI Taxonomy" id="104663"/>
    <lineage>
        <taxon>Bacteria</taxon>
        <taxon>Pseudomonadati</taxon>
        <taxon>Bacteroidota</taxon>
        <taxon>Chitinophagia</taxon>
        <taxon>Chitinophagales</taxon>
        <taxon>Chitinophagaceae</taxon>
        <taxon>Chitinophaga</taxon>
    </lineage>
</organism>